<evidence type="ECO:0000256" key="1">
    <source>
        <dbReference type="ARBA" id="ARBA00008894"/>
    </source>
</evidence>
<sequence length="895" mass="102106">MADVCVSVVLKRLAPSIEDGIRKEITLLLNADKEAQSLSQKLKKIHEVLADAERKGVEDPRVKSWLHKLQNIAYDIDDALDEWELANIRQKLLQDDDAANSNSDIDSWRRRLDSIAQENENEFNFIPNLGRAADSKKFKSNPSKSFVDVSKIHSRDHDKKTLVTKLLSKSRSGQGDDVHVDGVPVISIVGTGGMGKTALGQLVFNDDQVKNQFKLKIWVCVSDPFDEIKIAKAILEDTDRASSSLSEPQTLLKAVEKSISGQKFLLVLDDVWEEDDSKWESLKECLKSGDPGSRILVTTRKTRVAQIMGTTYRHTLEPLSDSYCWSVLSQLAFQGRGVTDREMPKETGMEIAKKCKGLPLAAKTIGGLLLFKTSIQEWQEILDSKMWKLEKVRKDLFPLLTLSYNELHPAVKRCFSYCAIFPKDEWIYVDKLIRMWMAQGFLSSSGSSGRELERTGYDYFGDLAMRSFFQDFEKDREKVDNRIVRCKMHDIVHDFAQFLTNDECLIVERIKGGAQIVSAHDARHLNILQDERTSDSKPFSILRTENLRSCFCQTNEIPVNLLNSLKKVRSLSLRKCKLEDVPEEIGDLIGLRYLDLGQNPLKHLPETIYDLFPQGFEKLTNLRTLRSFCVRGSNKLEWLKELNQLGGSVRIEIDGNVDVVDAKKADLKSKKFILKLTLDVRGAQVQVIEEALQPHSNLQILYFQGQPLPKWILNLTNLRRLTLDNGIIQKSGVASYSWPPLGKLPLLEYLEVEKLAMRHIGYDFLGITAASSESLSLSIYPELKTLIFRECRWWEEWEDISEEEENNTSISILPRLKLLELHGCPALIHLPHRLVRKVSSSIQHLFVMRCMFLKTRYNEKTGPDWTKVSHIPRVEFDSESAGHPTWKLLARAVLD</sequence>
<reference evidence="11" key="1">
    <citation type="submission" date="2020-06" db="EMBL/GenBank/DDBJ databases">
        <authorList>
            <person name="Li T."/>
            <person name="Hu X."/>
            <person name="Zhang T."/>
            <person name="Song X."/>
            <person name="Zhang H."/>
            <person name="Dai N."/>
            <person name="Sheng W."/>
            <person name="Hou X."/>
            <person name="Wei L."/>
        </authorList>
    </citation>
    <scope>NUCLEOTIDE SEQUENCE</scope>
    <source>
        <strain evidence="11">G01</strain>
        <tissue evidence="11">Leaf</tissue>
    </source>
</reference>
<reference evidence="11" key="2">
    <citation type="journal article" date="2024" name="Plant">
        <title>Genomic evolution and insights into agronomic trait innovations of Sesamum species.</title>
        <authorList>
            <person name="Miao H."/>
            <person name="Wang L."/>
            <person name="Qu L."/>
            <person name="Liu H."/>
            <person name="Sun Y."/>
            <person name="Le M."/>
            <person name="Wang Q."/>
            <person name="Wei S."/>
            <person name="Zheng Y."/>
            <person name="Lin W."/>
            <person name="Duan Y."/>
            <person name="Cao H."/>
            <person name="Xiong S."/>
            <person name="Wang X."/>
            <person name="Wei L."/>
            <person name="Li C."/>
            <person name="Ma Q."/>
            <person name="Ju M."/>
            <person name="Zhao R."/>
            <person name="Li G."/>
            <person name="Mu C."/>
            <person name="Tian Q."/>
            <person name="Mei H."/>
            <person name="Zhang T."/>
            <person name="Gao T."/>
            <person name="Zhang H."/>
        </authorList>
    </citation>
    <scope>NUCLEOTIDE SEQUENCE</scope>
    <source>
        <strain evidence="11">G01</strain>
    </source>
</reference>
<dbReference type="GO" id="GO:0043531">
    <property type="term" value="F:ADP binding"/>
    <property type="evidence" value="ECO:0007669"/>
    <property type="project" value="InterPro"/>
</dbReference>
<comment type="caution">
    <text evidence="11">The sequence shown here is derived from an EMBL/GenBank/DDBJ whole genome shotgun (WGS) entry which is preliminary data.</text>
</comment>
<dbReference type="InterPro" id="IPR002182">
    <property type="entry name" value="NB-ARC"/>
</dbReference>
<dbReference type="GO" id="GO:0005524">
    <property type="term" value="F:ATP binding"/>
    <property type="evidence" value="ECO:0007669"/>
    <property type="project" value="UniProtKB-KW"/>
</dbReference>
<dbReference type="SUPFAM" id="SSF52540">
    <property type="entry name" value="P-loop containing nucleoside triphosphate hydrolases"/>
    <property type="match status" value="1"/>
</dbReference>
<evidence type="ECO:0000256" key="4">
    <source>
        <dbReference type="ARBA" id="ARBA00022741"/>
    </source>
</evidence>
<feature type="domain" description="Disease resistance R13L4/SHOC-2-like LRR" evidence="10">
    <location>
        <begin position="536"/>
        <end position="755"/>
    </location>
</feature>
<accession>A0AAW2P186</accession>
<dbReference type="InterPro" id="IPR036388">
    <property type="entry name" value="WH-like_DNA-bd_sf"/>
</dbReference>
<dbReference type="FunFam" id="1.10.10.10:FF:000322">
    <property type="entry name" value="Probable disease resistance protein At1g63360"/>
    <property type="match status" value="1"/>
</dbReference>
<protein>
    <submittedName>
        <fullName evidence="11">Disease resistance protein RGA1</fullName>
    </submittedName>
</protein>
<dbReference type="InterPro" id="IPR058922">
    <property type="entry name" value="WHD_DRP"/>
</dbReference>
<dbReference type="PANTHER" id="PTHR36766:SF45">
    <property type="entry name" value="NB-ARC DOMAIN-CONTAINING PROTEIN"/>
    <property type="match status" value="1"/>
</dbReference>
<dbReference type="Gene3D" id="3.80.10.10">
    <property type="entry name" value="Ribonuclease Inhibitor"/>
    <property type="match status" value="1"/>
</dbReference>
<gene>
    <name evidence="11" type="ORF">Sangu_1099200</name>
</gene>
<evidence type="ECO:0000256" key="3">
    <source>
        <dbReference type="ARBA" id="ARBA00022737"/>
    </source>
</evidence>
<keyword evidence="3" id="KW-0677">Repeat</keyword>
<evidence type="ECO:0000259" key="8">
    <source>
        <dbReference type="Pfam" id="PF18052"/>
    </source>
</evidence>
<evidence type="ECO:0000256" key="5">
    <source>
        <dbReference type="ARBA" id="ARBA00022821"/>
    </source>
</evidence>
<evidence type="ECO:0000259" key="7">
    <source>
        <dbReference type="Pfam" id="PF00931"/>
    </source>
</evidence>
<feature type="domain" description="Disease resistance protein winged helix" evidence="9">
    <location>
        <begin position="420"/>
        <end position="496"/>
    </location>
</feature>
<feature type="domain" description="Disease resistance N-terminal" evidence="8">
    <location>
        <begin position="7"/>
        <end position="98"/>
    </location>
</feature>
<dbReference type="AlphaFoldDB" id="A0AAW2P186"/>
<evidence type="ECO:0000256" key="2">
    <source>
        <dbReference type="ARBA" id="ARBA00022614"/>
    </source>
</evidence>
<dbReference type="Gene3D" id="1.10.8.430">
    <property type="entry name" value="Helical domain of apoptotic protease-activating factors"/>
    <property type="match status" value="1"/>
</dbReference>
<keyword evidence="2" id="KW-0433">Leucine-rich repeat</keyword>
<comment type="similarity">
    <text evidence="1">Belongs to the disease resistance NB-LRR family.</text>
</comment>
<evidence type="ECO:0000313" key="11">
    <source>
        <dbReference type="EMBL" id="KAL0348714.1"/>
    </source>
</evidence>
<dbReference type="Pfam" id="PF00931">
    <property type="entry name" value="NB-ARC"/>
    <property type="match status" value="1"/>
</dbReference>
<organism evidence="11">
    <name type="scientific">Sesamum angustifolium</name>
    <dbReference type="NCBI Taxonomy" id="2727405"/>
    <lineage>
        <taxon>Eukaryota</taxon>
        <taxon>Viridiplantae</taxon>
        <taxon>Streptophyta</taxon>
        <taxon>Embryophyta</taxon>
        <taxon>Tracheophyta</taxon>
        <taxon>Spermatophyta</taxon>
        <taxon>Magnoliopsida</taxon>
        <taxon>eudicotyledons</taxon>
        <taxon>Gunneridae</taxon>
        <taxon>Pentapetalae</taxon>
        <taxon>asterids</taxon>
        <taxon>lamiids</taxon>
        <taxon>Lamiales</taxon>
        <taxon>Pedaliaceae</taxon>
        <taxon>Sesamum</taxon>
    </lineage>
</organism>
<proteinExistence type="inferred from homology"/>
<dbReference type="EMBL" id="JACGWK010000006">
    <property type="protein sequence ID" value="KAL0348714.1"/>
    <property type="molecule type" value="Genomic_DNA"/>
</dbReference>
<dbReference type="InterPro" id="IPR027417">
    <property type="entry name" value="P-loop_NTPase"/>
</dbReference>
<dbReference type="PRINTS" id="PR00364">
    <property type="entry name" value="DISEASERSIST"/>
</dbReference>
<dbReference type="PANTHER" id="PTHR36766">
    <property type="entry name" value="PLANT BROAD-SPECTRUM MILDEW RESISTANCE PROTEIN RPW8"/>
    <property type="match status" value="1"/>
</dbReference>
<evidence type="ECO:0000256" key="6">
    <source>
        <dbReference type="ARBA" id="ARBA00022840"/>
    </source>
</evidence>
<keyword evidence="6" id="KW-0067">ATP-binding</keyword>
<dbReference type="Pfam" id="PF18052">
    <property type="entry name" value="Rx_N"/>
    <property type="match status" value="1"/>
</dbReference>
<dbReference type="GO" id="GO:0051707">
    <property type="term" value="P:response to other organism"/>
    <property type="evidence" value="ECO:0007669"/>
    <property type="project" value="UniProtKB-ARBA"/>
</dbReference>
<dbReference type="InterPro" id="IPR041118">
    <property type="entry name" value="Rx_N"/>
</dbReference>
<evidence type="ECO:0000259" key="9">
    <source>
        <dbReference type="Pfam" id="PF23559"/>
    </source>
</evidence>
<dbReference type="InterPro" id="IPR042197">
    <property type="entry name" value="Apaf_helical"/>
</dbReference>
<name>A0AAW2P186_9LAMI</name>
<dbReference type="Gene3D" id="3.40.50.300">
    <property type="entry name" value="P-loop containing nucleotide triphosphate hydrolases"/>
    <property type="match status" value="1"/>
</dbReference>
<dbReference type="Gene3D" id="1.20.5.4130">
    <property type="match status" value="1"/>
</dbReference>
<dbReference type="SUPFAM" id="SSF52058">
    <property type="entry name" value="L domain-like"/>
    <property type="match status" value="1"/>
</dbReference>
<dbReference type="InterPro" id="IPR055414">
    <property type="entry name" value="LRR_R13L4/SHOC2-like"/>
</dbReference>
<keyword evidence="5" id="KW-0611">Plant defense</keyword>
<evidence type="ECO:0000259" key="10">
    <source>
        <dbReference type="Pfam" id="PF23598"/>
    </source>
</evidence>
<feature type="domain" description="NB-ARC" evidence="7">
    <location>
        <begin position="181"/>
        <end position="335"/>
    </location>
</feature>
<keyword evidence="4" id="KW-0547">Nucleotide-binding</keyword>
<dbReference type="Gene3D" id="1.10.10.10">
    <property type="entry name" value="Winged helix-like DNA-binding domain superfamily/Winged helix DNA-binding domain"/>
    <property type="match status" value="1"/>
</dbReference>
<dbReference type="Pfam" id="PF23598">
    <property type="entry name" value="LRR_14"/>
    <property type="match status" value="1"/>
</dbReference>
<dbReference type="Pfam" id="PF23559">
    <property type="entry name" value="WHD_DRP"/>
    <property type="match status" value="1"/>
</dbReference>
<dbReference type="InterPro" id="IPR032675">
    <property type="entry name" value="LRR_dom_sf"/>
</dbReference>
<dbReference type="GO" id="GO:0006952">
    <property type="term" value="P:defense response"/>
    <property type="evidence" value="ECO:0007669"/>
    <property type="project" value="UniProtKB-KW"/>
</dbReference>